<gene>
    <name evidence="2" type="ORF">THITE_2117964</name>
</gene>
<keyword evidence="3" id="KW-1185">Reference proteome</keyword>
<dbReference type="EMBL" id="CP003011">
    <property type="protein sequence ID" value="AEO68430.1"/>
    <property type="molecule type" value="Genomic_DNA"/>
</dbReference>
<proteinExistence type="predicted"/>
<evidence type="ECO:0000313" key="2">
    <source>
        <dbReference type="EMBL" id="AEO68430.1"/>
    </source>
</evidence>
<name>G2R697_THETT</name>
<sequence length="67" mass="6915">MAALSVSLGQKRSPSTSACIKKEDWKQASTSQASRLQALAPAPTHCRSPKLPSAGDGRSAPLGHCAL</sequence>
<dbReference type="HOGENOM" id="CLU_2814220_0_0_1"/>
<accession>G2R697</accession>
<protein>
    <submittedName>
        <fullName evidence="2">Uncharacterized protein</fullName>
    </submittedName>
</protein>
<dbReference type="Proteomes" id="UP000008181">
    <property type="component" value="Chromosome 3"/>
</dbReference>
<feature type="compositionally biased region" description="Polar residues" evidence="1">
    <location>
        <begin position="7"/>
        <end position="18"/>
    </location>
</feature>
<evidence type="ECO:0000313" key="3">
    <source>
        <dbReference type="Proteomes" id="UP000008181"/>
    </source>
</evidence>
<dbReference type="RefSeq" id="XP_003654766.1">
    <property type="nucleotide sequence ID" value="XM_003654718.1"/>
</dbReference>
<dbReference type="KEGG" id="ttt:THITE_2117964"/>
<dbReference type="AlphaFoldDB" id="G2R697"/>
<organism evidence="2 3">
    <name type="scientific">Thermothielavioides terrestris (strain ATCC 38088 / NRRL 8126)</name>
    <name type="common">Thielavia terrestris</name>
    <dbReference type="NCBI Taxonomy" id="578455"/>
    <lineage>
        <taxon>Eukaryota</taxon>
        <taxon>Fungi</taxon>
        <taxon>Dikarya</taxon>
        <taxon>Ascomycota</taxon>
        <taxon>Pezizomycotina</taxon>
        <taxon>Sordariomycetes</taxon>
        <taxon>Sordariomycetidae</taxon>
        <taxon>Sordariales</taxon>
        <taxon>Chaetomiaceae</taxon>
        <taxon>Thermothielavioides</taxon>
        <taxon>Thermothielavioides terrestris</taxon>
    </lineage>
</organism>
<feature type="region of interest" description="Disordered" evidence="1">
    <location>
        <begin position="1"/>
        <end position="67"/>
    </location>
</feature>
<dbReference type="GeneID" id="11518247"/>
<reference evidence="2 3" key="1">
    <citation type="journal article" date="2011" name="Nat. Biotechnol.">
        <title>Comparative genomic analysis of the thermophilic biomass-degrading fungi Myceliophthora thermophila and Thielavia terrestris.</title>
        <authorList>
            <person name="Berka R.M."/>
            <person name="Grigoriev I.V."/>
            <person name="Otillar R."/>
            <person name="Salamov A."/>
            <person name="Grimwood J."/>
            <person name="Reid I."/>
            <person name="Ishmael N."/>
            <person name="John T."/>
            <person name="Darmond C."/>
            <person name="Moisan M.-C."/>
            <person name="Henrissat B."/>
            <person name="Coutinho P.M."/>
            <person name="Lombard V."/>
            <person name="Natvig D.O."/>
            <person name="Lindquist E."/>
            <person name="Schmutz J."/>
            <person name="Lucas S."/>
            <person name="Harris P."/>
            <person name="Powlowski J."/>
            <person name="Bellemare A."/>
            <person name="Taylor D."/>
            <person name="Butler G."/>
            <person name="de Vries R.P."/>
            <person name="Allijn I.E."/>
            <person name="van den Brink J."/>
            <person name="Ushinsky S."/>
            <person name="Storms R."/>
            <person name="Powell A.J."/>
            <person name="Paulsen I.T."/>
            <person name="Elbourne L.D.H."/>
            <person name="Baker S.E."/>
            <person name="Magnuson J."/>
            <person name="LaBoissiere S."/>
            <person name="Clutterbuck A.J."/>
            <person name="Martinez D."/>
            <person name="Wogulis M."/>
            <person name="de Leon A.L."/>
            <person name="Rey M.W."/>
            <person name="Tsang A."/>
        </authorList>
    </citation>
    <scope>NUCLEOTIDE SEQUENCE [LARGE SCALE GENOMIC DNA]</scope>
    <source>
        <strain evidence="3">ATCC 38088 / NRRL 8126</strain>
    </source>
</reference>
<evidence type="ECO:0000256" key="1">
    <source>
        <dbReference type="SAM" id="MobiDB-lite"/>
    </source>
</evidence>